<keyword evidence="2" id="KW-1185">Reference proteome</keyword>
<feature type="non-terminal residue" evidence="1">
    <location>
        <position position="1"/>
    </location>
</feature>
<dbReference type="Proteomes" id="UP000824469">
    <property type="component" value="Unassembled WGS sequence"/>
</dbReference>
<organism evidence="1 2">
    <name type="scientific">Taxus chinensis</name>
    <name type="common">Chinese yew</name>
    <name type="synonym">Taxus wallichiana var. chinensis</name>
    <dbReference type="NCBI Taxonomy" id="29808"/>
    <lineage>
        <taxon>Eukaryota</taxon>
        <taxon>Viridiplantae</taxon>
        <taxon>Streptophyta</taxon>
        <taxon>Embryophyta</taxon>
        <taxon>Tracheophyta</taxon>
        <taxon>Spermatophyta</taxon>
        <taxon>Pinopsida</taxon>
        <taxon>Pinidae</taxon>
        <taxon>Conifers II</taxon>
        <taxon>Cupressales</taxon>
        <taxon>Taxaceae</taxon>
        <taxon>Taxus</taxon>
    </lineage>
</organism>
<dbReference type="EMBL" id="JAHRHJ020000003">
    <property type="protein sequence ID" value="KAH9322469.1"/>
    <property type="molecule type" value="Genomic_DNA"/>
</dbReference>
<reference evidence="1 2" key="1">
    <citation type="journal article" date="2021" name="Nat. Plants">
        <title>The Taxus genome provides insights into paclitaxel biosynthesis.</title>
        <authorList>
            <person name="Xiong X."/>
            <person name="Gou J."/>
            <person name="Liao Q."/>
            <person name="Li Y."/>
            <person name="Zhou Q."/>
            <person name="Bi G."/>
            <person name="Li C."/>
            <person name="Du R."/>
            <person name="Wang X."/>
            <person name="Sun T."/>
            <person name="Guo L."/>
            <person name="Liang H."/>
            <person name="Lu P."/>
            <person name="Wu Y."/>
            <person name="Zhang Z."/>
            <person name="Ro D.K."/>
            <person name="Shang Y."/>
            <person name="Huang S."/>
            <person name="Yan J."/>
        </authorList>
    </citation>
    <scope>NUCLEOTIDE SEQUENCE [LARGE SCALE GENOMIC DNA]</scope>
    <source>
        <strain evidence="1">Ta-2019</strain>
    </source>
</reference>
<name>A0AA38GIP3_TAXCH</name>
<sequence>FRCASEAEAEAWRQAWQATNSSVVDDCRGVLQVYSDGSIVRSKQSGFPLPYEDDGTVVWKDL</sequence>
<accession>A0AA38GIP3</accession>
<feature type="non-terminal residue" evidence="1">
    <location>
        <position position="62"/>
    </location>
</feature>
<comment type="caution">
    <text evidence="1">The sequence shown here is derived from an EMBL/GenBank/DDBJ whole genome shotgun (WGS) entry which is preliminary data.</text>
</comment>
<dbReference type="AlphaFoldDB" id="A0AA38GIP3"/>
<protein>
    <submittedName>
        <fullName evidence="1">Uncharacterized protein</fullName>
    </submittedName>
</protein>
<evidence type="ECO:0000313" key="2">
    <source>
        <dbReference type="Proteomes" id="UP000824469"/>
    </source>
</evidence>
<gene>
    <name evidence="1" type="ORF">KI387_017108</name>
</gene>
<evidence type="ECO:0000313" key="1">
    <source>
        <dbReference type="EMBL" id="KAH9322469.1"/>
    </source>
</evidence>
<proteinExistence type="predicted"/>